<dbReference type="GO" id="GO:0016491">
    <property type="term" value="F:oxidoreductase activity"/>
    <property type="evidence" value="ECO:0007669"/>
    <property type="project" value="UniProtKB-KW"/>
</dbReference>
<reference evidence="3 4" key="1">
    <citation type="submission" date="2019-10" db="EMBL/GenBank/DDBJ databases">
        <title>Georgenia wutianyii sp. nov. and Georgenia yuyongxinii sp. nov. isolated from plateau pika (Ochotona curzoniae) in the Qinghai-Tibet plateau of China.</title>
        <authorList>
            <person name="Tian Z."/>
        </authorList>
    </citation>
    <scope>NUCLEOTIDE SEQUENCE [LARGE SCALE GENOMIC DNA]</scope>
    <source>
        <strain evidence="3 4">JCM 15130</strain>
    </source>
</reference>
<dbReference type="EMBL" id="WHPD01002531">
    <property type="protein sequence ID" value="MPV89338.1"/>
    <property type="molecule type" value="Genomic_DNA"/>
</dbReference>
<feature type="domain" description="FAD dependent oxidoreductase" evidence="2">
    <location>
        <begin position="7"/>
        <end position="355"/>
    </location>
</feature>
<protein>
    <submittedName>
        <fullName evidence="3">FAD-dependent oxidoreductase</fullName>
    </submittedName>
</protein>
<organism evidence="3 4">
    <name type="scientific">Georgenia ruanii</name>
    <dbReference type="NCBI Taxonomy" id="348442"/>
    <lineage>
        <taxon>Bacteria</taxon>
        <taxon>Bacillati</taxon>
        <taxon>Actinomycetota</taxon>
        <taxon>Actinomycetes</taxon>
        <taxon>Micrococcales</taxon>
        <taxon>Bogoriellaceae</taxon>
        <taxon>Georgenia</taxon>
    </lineage>
</organism>
<dbReference type="SUPFAM" id="SSF51905">
    <property type="entry name" value="FAD/NAD(P)-binding domain"/>
    <property type="match status" value="1"/>
</dbReference>
<dbReference type="InterPro" id="IPR006076">
    <property type="entry name" value="FAD-dep_OxRdtase"/>
</dbReference>
<evidence type="ECO:0000313" key="3">
    <source>
        <dbReference type="EMBL" id="MPV89338.1"/>
    </source>
</evidence>
<evidence type="ECO:0000256" key="1">
    <source>
        <dbReference type="ARBA" id="ARBA00023002"/>
    </source>
</evidence>
<evidence type="ECO:0000313" key="4">
    <source>
        <dbReference type="Proteomes" id="UP000429644"/>
    </source>
</evidence>
<comment type="caution">
    <text evidence="3">The sequence shown here is derived from an EMBL/GenBank/DDBJ whole genome shotgun (WGS) entry which is preliminary data.</text>
</comment>
<dbReference type="Gene3D" id="3.30.9.10">
    <property type="entry name" value="D-Amino Acid Oxidase, subunit A, domain 2"/>
    <property type="match status" value="1"/>
</dbReference>
<dbReference type="Gene3D" id="3.50.50.60">
    <property type="entry name" value="FAD/NAD(P)-binding domain"/>
    <property type="match status" value="1"/>
</dbReference>
<evidence type="ECO:0000259" key="2">
    <source>
        <dbReference type="Pfam" id="PF01266"/>
    </source>
</evidence>
<keyword evidence="1" id="KW-0560">Oxidoreductase</keyword>
<accession>A0A7J9UXI0</accession>
<dbReference type="GO" id="GO:0005737">
    <property type="term" value="C:cytoplasm"/>
    <property type="evidence" value="ECO:0007669"/>
    <property type="project" value="TreeGrafter"/>
</dbReference>
<dbReference type="InterPro" id="IPR036188">
    <property type="entry name" value="FAD/NAD-bd_sf"/>
</dbReference>
<dbReference type="PANTHER" id="PTHR13847:SF289">
    <property type="entry name" value="GLYCINE OXIDASE"/>
    <property type="match status" value="1"/>
</dbReference>
<dbReference type="AlphaFoldDB" id="A0A7J9UXI0"/>
<keyword evidence="4" id="KW-1185">Reference proteome</keyword>
<dbReference type="Proteomes" id="UP000429644">
    <property type="component" value="Unassembled WGS sequence"/>
</dbReference>
<proteinExistence type="predicted"/>
<sequence>MDGVRNVCVIGAGIVGTSVAFHLSRFGDVRVSVVDAGYPGAGTTEAGTGWISARGKSDPHYRELRLLAMEEHHRLAESFPSSPWMTTGGTLQVEDSADELDLLVEESHAAGYPVEVLSAAEVNARLEPHVAFARPDLRVAHFLDEFTVAGSLLARTLFQAAVDNGAIGHFGSRVLRLEQLPGGRHRIVHDDGTALEADAVVNAAGARAGEVAASYDIAMPMSPQPGMGIHVRAIGNPLRRMITVKELAAKPETDGIIRLRSLVGWKTGEVASARDEGFTGGMERNAFVAHVLAQAEQLLPSMAPIRPIATRVGVRPMPADGLPRVGTVDSVPGYFDAVMHSGGVLGPLVGRLLAEEIVTGKQSPLLAGYRPDRFLGSPAPSAHLAGDAAGSTLT</sequence>
<gene>
    <name evidence="3" type="ORF">GB882_11730</name>
</gene>
<name>A0A7J9UXI0_9MICO</name>
<dbReference type="Pfam" id="PF01266">
    <property type="entry name" value="DAO"/>
    <property type="match status" value="1"/>
</dbReference>
<dbReference type="PANTHER" id="PTHR13847">
    <property type="entry name" value="SARCOSINE DEHYDROGENASE-RELATED"/>
    <property type="match status" value="1"/>
</dbReference>